<dbReference type="KEGG" id="vg:65122285"/>
<evidence type="ECO:0000313" key="3">
    <source>
        <dbReference type="Proteomes" id="UP000327532"/>
    </source>
</evidence>
<proteinExistence type="predicted"/>
<evidence type="ECO:0000256" key="1">
    <source>
        <dbReference type="SAM" id="Phobius"/>
    </source>
</evidence>
<reference evidence="2 3" key="1">
    <citation type="submission" date="2019-08" db="EMBL/GenBank/DDBJ databases">
        <authorList>
            <person name="Pratt D."/>
            <person name="Casey M."/>
            <person name="Delaney K."/>
            <person name="Garza G."/>
            <person name="Hunt M."/>
            <person name="Riley S."/>
            <person name="Reid J."/>
            <person name="Ettinger A.-S.H."/>
            <person name="Ettinger W.F."/>
            <person name="Fay M."/>
            <person name="Mckenzie S.K."/>
            <person name="Anders K.R."/>
            <person name="Garlena R.A."/>
            <person name="Russell D.A."/>
            <person name="Pope W.H."/>
            <person name="Jacobs-Sera D."/>
            <person name="Hatfull G.F."/>
        </authorList>
    </citation>
    <scope>NUCLEOTIDE SEQUENCE [LARGE SCALE GENOMIC DNA]</scope>
</reference>
<sequence length="97" mass="10912">MNGLFNPDNGWEAALLALISICGLAIAYAPVVIGQRNTAKKLHKIDTQVSNSHDENLRDEITRGFREIRQDIGGLREEIRTERVERIAGDKRREEAA</sequence>
<keyword evidence="3" id="KW-1185">Reference proteome</keyword>
<dbReference type="RefSeq" id="YP_010104340.1">
    <property type="nucleotide sequence ID" value="NC_055817.1"/>
</dbReference>
<dbReference type="InterPro" id="IPR022704">
    <property type="entry name" value="DUF2746"/>
</dbReference>
<gene>
    <name evidence="2" type="primary">30</name>
    <name evidence="2" type="ORF">SEA_JEEVES_30</name>
</gene>
<accession>A0A5J6T8C8</accession>
<keyword evidence="1" id="KW-0472">Membrane</keyword>
<dbReference type="EMBL" id="MN310541">
    <property type="protein sequence ID" value="QFG04505.1"/>
    <property type="molecule type" value="Genomic_DNA"/>
</dbReference>
<keyword evidence="1" id="KW-1133">Transmembrane helix</keyword>
<evidence type="ECO:0000313" key="2">
    <source>
        <dbReference type="EMBL" id="QFG04505.1"/>
    </source>
</evidence>
<dbReference type="Proteomes" id="UP000327532">
    <property type="component" value="Segment"/>
</dbReference>
<keyword evidence="1" id="KW-0812">Transmembrane</keyword>
<feature type="transmembrane region" description="Helical" evidence="1">
    <location>
        <begin position="13"/>
        <end position="34"/>
    </location>
</feature>
<dbReference type="Pfam" id="PF10874">
    <property type="entry name" value="DUF2746"/>
    <property type="match status" value="1"/>
</dbReference>
<organism evidence="2 3">
    <name type="scientific">Mycobacterium phage Jeeves</name>
    <dbReference type="NCBI Taxonomy" id="2652402"/>
    <lineage>
        <taxon>Viruses</taxon>
        <taxon>Duplodnaviria</taxon>
        <taxon>Heunggongvirae</taxon>
        <taxon>Uroviricota</taxon>
        <taxon>Caudoviricetes</taxon>
        <taxon>Luchadorvirus</taxon>
        <taxon>Luchadorvirus jeeves</taxon>
        <taxon>Lucadorvirus jeeves</taxon>
    </lineage>
</organism>
<name>A0A5J6T8C8_9CAUD</name>
<dbReference type="GeneID" id="65122285"/>
<protein>
    <submittedName>
        <fullName evidence="2">Minor tail protein</fullName>
    </submittedName>
</protein>